<keyword evidence="4" id="KW-1185">Reference proteome</keyword>
<dbReference type="Gene3D" id="2.30.110.10">
    <property type="entry name" value="Electron Transport, Fmn-binding Protein, Chain A"/>
    <property type="match status" value="1"/>
</dbReference>
<dbReference type="AlphaFoldDB" id="A0A1C5IGH5"/>
<dbReference type="GO" id="GO:0005829">
    <property type="term" value="C:cytosol"/>
    <property type="evidence" value="ECO:0007669"/>
    <property type="project" value="TreeGrafter"/>
</dbReference>
<dbReference type="PANTHER" id="PTHR35176:SF4">
    <property type="entry name" value="PYRIDOXAMINE 5'-PHOSPHATE OXIDASE-RELATED FMN-BINDING"/>
    <property type="match status" value="1"/>
</dbReference>
<feature type="domain" description="Pyridoxamine 5'-phosphate oxidase N-terminal" evidence="2">
    <location>
        <begin position="20"/>
        <end position="146"/>
    </location>
</feature>
<sequence length="165" mass="18195">MEPSASDPLTSAGPPTSWANARAQLAAADTYWLVTIGKDNIPHVVPVLAVWHDYALHFAANNKSRKARNLALNPRCTLSTNAESLDMVVEGRAIRVVEAVKLRQVAHEYSAKYDWHVTVRDSAFHDTEGAPTAGPPPYDVYAVKPAIVYGFQTTASFNSTRWRFD</sequence>
<gene>
    <name evidence="3" type="ORF">GA0070609_3264</name>
</gene>
<evidence type="ECO:0000313" key="3">
    <source>
        <dbReference type="EMBL" id="SCG57173.1"/>
    </source>
</evidence>
<dbReference type="RefSeq" id="WP_088994564.1">
    <property type="nucleotide sequence ID" value="NZ_LT607750.1"/>
</dbReference>
<proteinExistence type="predicted"/>
<protein>
    <submittedName>
        <fullName evidence="3">Nitroimidazol reductase NimA, pyridoxamine 5'-phosphate oxidase superfamily</fullName>
    </submittedName>
</protein>
<evidence type="ECO:0000256" key="1">
    <source>
        <dbReference type="ARBA" id="ARBA00023002"/>
    </source>
</evidence>
<reference evidence="3 4" key="1">
    <citation type="submission" date="2016-06" db="EMBL/GenBank/DDBJ databases">
        <authorList>
            <person name="Kjaerup R.B."/>
            <person name="Dalgaard T.S."/>
            <person name="Juul-Madsen H.R."/>
        </authorList>
    </citation>
    <scope>NUCLEOTIDE SEQUENCE [LARGE SCALE GENOMIC DNA]</scope>
    <source>
        <strain evidence="3 4">DSM 43904</strain>
    </source>
</reference>
<dbReference type="EMBL" id="LT607750">
    <property type="protein sequence ID" value="SCG57173.1"/>
    <property type="molecule type" value="Genomic_DNA"/>
</dbReference>
<dbReference type="SUPFAM" id="SSF50475">
    <property type="entry name" value="FMN-binding split barrel"/>
    <property type="match status" value="1"/>
</dbReference>
<evidence type="ECO:0000313" key="4">
    <source>
        <dbReference type="Proteomes" id="UP000198217"/>
    </source>
</evidence>
<organism evidence="3 4">
    <name type="scientific">Micromonospora echinaurantiaca</name>
    <dbReference type="NCBI Taxonomy" id="47857"/>
    <lineage>
        <taxon>Bacteria</taxon>
        <taxon>Bacillati</taxon>
        <taxon>Actinomycetota</taxon>
        <taxon>Actinomycetes</taxon>
        <taxon>Micromonosporales</taxon>
        <taxon>Micromonosporaceae</taxon>
        <taxon>Micromonospora</taxon>
    </lineage>
</organism>
<dbReference type="Pfam" id="PF01243">
    <property type="entry name" value="PNPOx_N"/>
    <property type="match status" value="1"/>
</dbReference>
<name>A0A1C5IGH5_9ACTN</name>
<evidence type="ECO:0000259" key="2">
    <source>
        <dbReference type="Pfam" id="PF01243"/>
    </source>
</evidence>
<keyword evidence="1" id="KW-0560">Oxidoreductase</keyword>
<dbReference type="PANTHER" id="PTHR35176">
    <property type="entry name" value="HEME OXYGENASE HI_0854-RELATED"/>
    <property type="match status" value="1"/>
</dbReference>
<accession>A0A1C5IGH5</accession>
<dbReference type="GO" id="GO:0070967">
    <property type="term" value="F:coenzyme F420 binding"/>
    <property type="evidence" value="ECO:0007669"/>
    <property type="project" value="TreeGrafter"/>
</dbReference>
<dbReference type="InterPro" id="IPR011576">
    <property type="entry name" value="Pyridox_Oxase_N"/>
</dbReference>
<dbReference type="Proteomes" id="UP000198217">
    <property type="component" value="Chromosome I"/>
</dbReference>
<dbReference type="InterPro" id="IPR052019">
    <property type="entry name" value="F420H2_bilvrd_red/Heme_oxyg"/>
</dbReference>
<dbReference type="GO" id="GO:0016627">
    <property type="term" value="F:oxidoreductase activity, acting on the CH-CH group of donors"/>
    <property type="evidence" value="ECO:0007669"/>
    <property type="project" value="TreeGrafter"/>
</dbReference>
<dbReference type="InterPro" id="IPR012349">
    <property type="entry name" value="Split_barrel_FMN-bd"/>
</dbReference>